<reference evidence="2" key="2">
    <citation type="submission" date="2019-12" db="EMBL/GenBank/DDBJ databases">
        <authorList>
            <consortium name="NCBI Pathogen Detection Project"/>
        </authorList>
    </citation>
    <scope>NUCLEOTIDE SEQUENCE</scope>
    <source>
        <strain evidence="2">EC00751</strain>
    </source>
</reference>
<dbReference type="AlphaFoldDB" id="A0A779UH44"/>
<protein>
    <submittedName>
        <fullName evidence="2">Host specificity protein J</fullName>
    </submittedName>
</protein>
<comment type="caution">
    <text evidence="2">The sequence shown here is derived from an EMBL/GenBank/DDBJ whole genome shotgun (WGS) entry which is preliminary data.</text>
</comment>
<sequence length="125" mass="13869">RDSRAPKRWPSGTITVRVYDDQPFNRQIVIPAVAFSGARHEQENSDTYSSCRLIVKKNGAEIYNRTALDNTLVYSGVINMPAGRGDMTLEFSVSAWWVNGWYPTASISDLLVVVMKKATAGITIS</sequence>
<evidence type="ECO:0000313" key="2">
    <source>
        <dbReference type="EMBL" id="HAH4309902.1"/>
    </source>
</evidence>
<accession>A0A779UH44</accession>
<name>A0A779UH44_ECOLX</name>
<organism evidence="2">
    <name type="scientific">Escherichia coli</name>
    <dbReference type="NCBI Taxonomy" id="562"/>
    <lineage>
        <taxon>Bacteria</taxon>
        <taxon>Pseudomonadati</taxon>
        <taxon>Pseudomonadota</taxon>
        <taxon>Gammaproteobacteria</taxon>
        <taxon>Enterobacterales</taxon>
        <taxon>Enterobacteriaceae</taxon>
        <taxon>Escherichia</taxon>
    </lineage>
</organism>
<feature type="non-terminal residue" evidence="2">
    <location>
        <position position="1"/>
    </location>
</feature>
<dbReference type="EMBL" id="DABBID010000146">
    <property type="protein sequence ID" value="HAH4309902.1"/>
    <property type="molecule type" value="Genomic_DNA"/>
</dbReference>
<dbReference type="InterPro" id="IPR021034">
    <property type="entry name" value="GpJ_C"/>
</dbReference>
<feature type="domain" description="Tip attachment protein J C-terminal receptor binding" evidence="1">
    <location>
        <begin position="5"/>
        <end position="125"/>
    </location>
</feature>
<reference evidence="2" key="1">
    <citation type="journal article" date="2018" name="Genome Biol.">
        <title>SKESA: strategic k-mer extension for scrupulous assemblies.</title>
        <authorList>
            <person name="Souvorov A."/>
            <person name="Agarwala R."/>
            <person name="Lipman D.J."/>
        </authorList>
    </citation>
    <scope>NUCLEOTIDE SEQUENCE</scope>
    <source>
        <strain evidence="2">EC00751</strain>
    </source>
</reference>
<proteinExistence type="predicted"/>
<dbReference type="Pfam" id="PF12421">
    <property type="entry name" value="Ig_GpJ_C"/>
    <property type="match status" value="1"/>
</dbReference>
<evidence type="ECO:0000259" key="1">
    <source>
        <dbReference type="Pfam" id="PF12421"/>
    </source>
</evidence>
<gene>
    <name evidence="2" type="ORF">GRC96_27230</name>
</gene>